<organism evidence="1 2">
    <name type="scientific">Ixodes persulcatus</name>
    <name type="common">Taiga tick</name>
    <dbReference type="NCBI Taxonomy" id="34615"/>
    <lineage>
        <taxon>Eukaryota</taxon>
        <taxon>Metazoa</taxon>
        <taxon>Ecdysozoa</taxon>
        <taxon>Arthropoda</taxon>
        <taxon>Chelicerata</taxon>
        <taxon>Arachnida</taxon>
        <taxon>Acari</taxon>
        <taxon>Parasitiformes</taxon>
        <taxon>Ixodida</taxon>
        <taxon>Ixodoidea</taxon>
        <taxon>Ixodidae</taxon>
        <taxon>Ixodinae</taxon>
        <taxon>Ixodes</taxon>
    </lineage>
</organism>
<comment type="caution">
    <text evidence="1">The sequence shown here is derived from an EMBL/GenBank/DDBJ whole genome shotgun (WGS) entry which is preliminary data.</text>
</comment>
<protein>
    <submittedName>
        <fullName evidence="1">Uncharacterized protein</fullName>
    </submittedName>
</protein>
<dbReference type="Proteomes" id="UP000805193">
    <property type="component" value="Unassembled WGS sequence"/>
</dbReference>
<name>A0AC60PE52_IXOPE</name>
<proteinExistence type="predicted"/>
<gene>
    <name evidence="1" type="ORF">HPB47_005057</name>
</gene>
<accession>A0AC60PE52</accession>
<sequence>MCGKSFVMKSSLECHMATHVPKNGATTGPAGNHPSHLTLGPSHLALGNAAQQQQQQQGSPGSPPPTMVPPRSLTNIQASIQSMGGLKGMMQQQPGAGGGGGAAGAGGPPQPQQQGAPAAGPGNGAGASAMCAMGSAPSACDKPTVVVPGGAVLSSL</sequence>
<dbReference type="EMBL" id="JABSTQ010010756">
    <property type="protein sequence ID" value="KAG0418219.1"/>
    <property type="molecule type" value="Genomic_DNA"/>
</dbReference>
<keyword evidence="2" id="KW-1185">Reference proteome</keyword>
<reference evidence="1 2" key="1">
    <citation type="journal article" date="2020" name="Cell">
        <title>Large-Scale Comparative Analyses of Tick Genomes Elucidate Their Genetic Diversity and Vector Capacities.</title>
        <authorList>
            <consortium name="Tick Genome and Microbiome Consortium (TIGMIC)"/>
            <person name="Jia N."/>
            <person name="Wang J."/>
            <person name="Shi W."/>
            <person name="Du L."/>
            <person name="Sun Y."/>
            <person name="Zhan W."/>
            <person name="Jiang J.F."/>
            <person name="Wang Q."/>
            <person name="Zhang B."/>
            <person name="Ji P."/>
            <person name="Bell-Sakyi L."/>
            <person name="Cui X.M."/>
            <person name="Yuan T.T."/>
            <person name="Jiang B.G."/>
            <person name="Yang W.F."/>
            <person name="Lam T.T."/>
            <person name="Chang Q.C."/>
            <person name="Ding S.J."/>
            <person name="Wang X.J."/>
            <person name="Zhu J.G."/>
            <person name="Ruan X.D."/>
            <person name="Zhao L."/>
            <person name="Wei J.T."/>
            <person name="Ye R.Z."/>
            <person name="Que T.C."/>
            <person name="Du C.H."/>
            <person name="Zhou Y.H."/>
            <person name="Cheng J.X."/>
            <person name="Dai P.F."/>
            <person name="Guo W.B."/>
            <person name="Han X.H."/>
            <person name="Huang E.J."/>
            <person name="Li L.F."/>
            <person name="Wei W."/>
            <person name="Gao Y.C."/>
            <person name="Liu J.Z."/>
            <person name="Shao H.Z."/>
            <person name="Wang X."/>
            <person name="Wang C.C."/>
            <person name="Yang T.C."/>
            <person name="Huo Q.B."/>
            <person name="Li W."/>
            <person name="Chen H.Y."/>
            <person name="Chen S.E."/>
            <person name="Zhou L.G."/>
            <person name="Ni X.B."/>
            <person name="Tian J.H."/>
            <person name="Sheng Y."/>
            <person name="Liu T."/>
            <person name="Pan Y.S."/>
            <person name="Xia L.Y."/>
            <person name="Li J."/>
            <person name="Zhao F."/>
            <person name="Cao W.C."/>
        </authorList>
    </citation>
    <scope>NUCLEOTIDE SEQUENCE [LARGE SCALE GENOMIC DNA]</scope>
    <source>
        <strain evidence="1">Iper-2018</strain>
    </source>
</reference>
<evidence type="ECO:0000313" key="2">
    <source>
        <dbReference type="Proteomes" id="UP000805193"/>
    </source>
</evidence>
<evidence type="ECO:0000313" key="1">
    <source>
        <dbReference type="EMBL" id="KAG0418219.1"/>
    </source>
</evidence>